<feature type="coiled-coil region" evidence="1">
    <location>
        <begin position="59"/>
        <end position="90"/>
    </location>
</feature>
<evidence type="ECO:0000256" key="1">
    <source>
        <dbReference type="SAM" id="Coils"/>
    </source>
</evidence>
<evidence type="ECO:0000313" key="3">
    <source>
        <dbReference type="Proteomes" id="UP000216024"/>
    </source>
</evidence>
<reference evidence="2 3" key="1">
    <citation type="submission" date="2017-06" db="EMBL/GenBank/DDBJ databases">
        <title>Draft genome sequence of anaerobic fermentative bacterium Anaeromicrobium sediminis DY2726D isolated from West Pacific Ocean sediments.</title>
        <authorList>
            <person name="Zeng X."/>
        </authorList>
    </citation>
    <scope>NUCLEOTIDE SEQUENCE [LARGE SCALE GENOMIC DNA]</scope>
    <source>
        <strain evidence="2 3">DY2726D</strain>
    </source>
</reference>
<gene>
    <name evidence="2" type="ORF">CCE28_00170</name>
</gene>
<dbReference type="AlphaFoldDB" id="A0A267MMQ7"/>
<evidence type="ECO:0008006" key="4">
    <source>
        <dbReference type="Google" id="ProtNLM"/>
    </source>
</evidence>
<comment type="caution">
    <text evidence="2">The sequence shown here is derived from an EMBL/GenBank/DDBJ whole genome shotgun (WGS) entry which is preliminary data.</text>
</comment>
<protein>
    <recommendedName>
        <fullName evidence="4">Bypass of forespore C C-terminal domain-containing protein</fullName>
    </recommendedName>
</protein>
<keyword evidence="3" id="KW-1185">Reference proteome</keyword>
<dbReference type="RefSeq" id="WP_095129764.1">
    <property type="nucleotide sequence ID" value="NZ_NIBG01000001.1"/>
</dbReference>
<organism evidence="2 3">
    <name type="scientific">Anaeromicrobium sediminis</name>
    <dbReference type="NCBI Taxonomy" id="1478221"/>
    <lineage>
        <taxon>Bacteria</taxon>
        <taxon>Bacillati</taxon>
        <taxon>Bacillota</taxon>
        <taxon>Clostridia</taxon>
        <taxon>Peptostreptococcales</taxon>
        <taxon>Thermotaleaceae</taxon>
        <taxon>Anaeromicrobium</taxon>
    </lineage>
</organism>
<dbReference type="EMBL" id="NIBG01000001">
    <property type="protein sequence ID" value="PAB60884.1"/>
    <property type="molecule type" value="Genomic_DNA"/>
</dbReference>
<dbReference type="OrthoDB" id="2082016at2"/>
<dbReference type="Proteomes" id="UP000216024">
    <property type="component" value="Unassembled WGS sequence"/>
</dbReference>
<proteinExistence type="predicted"/>
<name>A0A267MMQ7_9FIRM</name>
<accession>A0A267MMQ7</accession>
<sequence length="221" mass="26022">MKRRKPKGRIIFICVFLLAVSFIYGYYTKDNTIEEKITLGPKKVEEKIPTENENVKIPKKETRKTIEETKKNMEANIDEEKINEELVTEKTQMVFKTHYEKYNDIQVEKKKVPKDVIGSNMETFKDYVKNTYSNWKIREINKNEVELYKNSDEIPPNYYVIKELDGYLAVYKTDKDGKFELVEKTDIPLNILGETDIGYIKAGIKKKTLEEIYAVLEDYSS</sequence>
<evidence type="ECO:0000313" key="2">
    <source>
        <dbReference type="EMBL" id="PAB60884.1"/>
    </source>
</evidence>
<keyword evidence="1" id="KW-0175">Coiled coil</keyword>